<keyword evidence="10 13" id="KW-1133">Transmembrane helix</keyword>
<evidence type="ECO:0000256" key="1">
    <source>
        <dbReference type="ARBA" id="ARBA00004141"/>
    </source>
</evidence>
<dbReference type="EMBL" id="CP144918">
    <property type="protein sequence ID" value="WWA46860.1"/>
    <property type="molecule type" value="Genomic_DNA"/>
</dbReference>
<feature type="compositionally biased region" description="Polar residues" evidence="14">
    <location>
        <begin position="1"/>
        <end position="10"/>
    </location>
</feature>
<dbReference type="InterPro" id="IPR003855">
    <property type="entry name" value="K+_transporter"/>
</dbReference>
<keyword evidence="5" id="KW-0997">Cell inner membrane</keyword>
<feature type="domain" description="K+ potassium transporter C-terminal" evidence="16">
    <location>
        <begin position="497"/>
        <end position="645"/>
    </location>
</feature>
<evidence type="ECO:0000256" key="12">
    <source>
        <dbReference type="ARBA" id="ARBA00023136"/>
    </source>
</evidence>
<evidence type="ECO:0000256" key="13">
    <source>
        <dbReference type="HAMAP-Rule" id="MF_01522"/>
    </source>
</evidence>
<dbReference type="InterPro" id="IPR053951">
    <property type="entry name" value="K_trans_N"/>
</dbReference>
<keyword evidence="11 13" id="KW-0406">Ion transport</keyword>
<comment type="subcellular location">
    <subcellularLocation>
        <location evidence="13">Cell membrane</location>
        <topology evidence="13">Multi-pass membrane protein</topology>
    </subcellularLocation>
    <subcellularLocation>
        <location evidence="1">Membrane</location>
        <topology evidence="1">Multi-pass membrane protein</topology>
    </subcellularLocation>
</comment>
<proteinExistence type="inferred from homology"/>
<evidence type="ECO:0000256" key="5">
    <source>
        <dbReference type="ARBA" id="ARBA00022519"/>
    </source>
</evidence>
<dbReference type="Pfam" id="PF22776">
    <property type="entry name" value="K_trans_C"/>
    <property type="match status" value="1"/>
</dbReference>
<evidence type="ECO:0000313" key="17">
    <source>
        <dbReference type="EMBL" id="WWA46860.1"/>
    </source>
</evidence>
<evidence type="ECO:0000259" key="16">
    <source>
        <dbReference type="Pfam" id="PF22776"/>
    </source>
</evidence>
<dbReference type="Proteomes" id="UP001335183">
    <property type="component" value="Chromosome"/>
</dbReference>
<gene>
    <name evidence="13" type="primary">kup</name>
    <name evidence="17" type="ORF">V5F89_11395</name>
</gene>
<feature type="transmembrane region" description="Helical" evidence="13">
    <location>
        <begin position="361"/>
        <end position="381"/>
    </location>
</feature>
<evidence type="ECO:0000256" key="7">
    <source>
        <dbReference type="ARBA" id="ARBA00022692"/>
    </source>
</evidence>
<feature type="domain" description="K+ potassium transporter integral membrane" evidence="15">
    <location>
        <begin position="31"/>
        <end position="487"/>
    </location>
</feature>
<reference evidence="17 18" key="1">
    <citation type="submission" date="2024-02" db="EMBL/GenBank/DDBJ databases">
        <title>The whole genome sequence of five bacterial samples isolated from Abu Dhabi Sabkha-shore region.</title>
        <authorList>
            <person name="Sudalaimuthuasari N."/>
            <person name="Sarfraz B."/>
            <person name="Tuyisabe J.D."/>
            <person name="Mugisha Ntwali L.D.M."/>
            <person name="Ali A.I.A.A."/>
            <person name="Almansoori S.Z.A."/>
            <person name="Alajami H.S.A."/>
            <person name="Almeqbaali A.A.S."/>
            <person name="Kundu B."/>
            <person name="Saeed E.E."/>
            <person name="Sukumarinath V."/>
            <person name="Mishra A.K."/>
            <person name="Hazzouri K.M."/>
            <person name="Almaskari R."/>
            <person name="Sharma A.K."/>
            <person name="Amiri K.M.A."/>
        </authorList>
    </citation>
    <scope>NUCLEOTIDE SEQUENCE [LARGE SCALE GENOMIC DNA]</scope>
    <source>
        <strain evidence="18">kcgeb_sd</strain>
    </source>
</reference>
<evidence type="ECO:0000256" key="6">
    <source>
        <dbReference type="ARBA" id="ARBA00022538"/>
    </source>
</evidence>
<comment type="similarity">
    <text evidence="2 13">Belongs to the HAK/KUP transporter (TC 2.A.72) family.</text>
</comment>
<feature type="transmembrane region" description="Helical" evidence="13">
    <location>
        <begin position="65"/>
        <end position="87"/>
    </location>
</feature>
<keyword evidence="12 13" id="KW-0472">Membrane</keyword>
<evidence type="ECO:0000256" key="2">
    <source>
        <dbReference type="ARBA" id="ARBA00007019"/>
    </source>
</evidence>
<keyword evidence="7 13" id="KW-0812">Transmembrane</keyword>
<evidence type="ECO:0000256" key="8">
    <source>
        <dbReference type="ARBA" id="ARBA00022847"/>
    </source>
</evidence>
<feature type="transmembrane region" description="Helical" evidence="13">
    <location>
        <begin position="188"/>
        <end position="208"/>
    </location>
</feature>
<dbReference type="PANTHER" id="PTHR30540">
    <property type="entry name" value="OSMOTIC STRESS POTASSIUM TRANSPORTER"/>
    <property type="match status" value="1"/>
</dbReference>
<feature type="transmembrane region" description="Helical" evidence="13">
    <location>
        <begin position="387"/>
        <end position="412"/>
    </location>
</feature>
<organism evidence="17 18">
    <name type="scientific">Pelagerythrobacter marensis</name>
    <dbReference type="NCBI Taxonomy" id="543877"/>
    <lineage>
        <taxon>Bacteria</taxon>
        <taxon>Pseudomonadati</taxon>
        <taxon>Pseudomonadota</taxon>
        <taxon>Alphaproteobacteria</taxon>
        <taxon>Sphingomonadales</taxon>
        <taxon>Erythrobacteraceae</taxon>
        <taxon>Pelagerythrobacter</taxon>
    </lineage>
</organism>
<dbReference type="HAMAP" id="MF_01522">
    <property type="entry name" value="Kup"/>
    <property type="match status" value="1"/>
</dbReference>
<evidence type="ECO:0000313" key="18">
    <source>
        <dbReference type="Proteomes" id="UP001335183"/>
    </source>
</evidence>
<keyword evidence="6 13" id="KW-0633">Potassium transport</keyword>
<evidence type="ECO:0000256" key="4">
    <source>
        <dbReference type="ARBA" id="ARBA00022475"/>
    </source>
</evidence>
<evidence type="ECO:0000256" key="3">
    <source>
        <dbReference type="ARBA" id="ARBA00022448"/>
    </source>
</evidence>
<feature type="transmembrane region" description="Helical" evidence="13">
    <location>
        <begin position="158"/>
        <end position="176"/>
    </location>
</feature>
<feature type="transmembrane region" description="Helical" evidence="13">
    <location>
        <begin position="231"/>
        <end position="252"/>
    </location>
</feature>
<dbReference type="RefSeq" id="WP_338445753.1">
    <property type="nucleotide sequence ID" value="NZ_CP144918.1"/>
</dbReference>
<protein>
    <recommendedName>
        <fullName evidence="13">Probable potassium transport system protein Kup</fullName>
    </recommendedName>
</protein>
<feature type="transmembrane region" description="Helical" evidence="13">
    <location>
        <begin position="313"/>
        <end position="340"/>
    </location>
</feature>
<feature type="transmembrane region" description="Helical" evidence="13">
    <location>
        <begin position="264"/>
        <end position="293"/>
    </location>
</feature>
<feature type="region of interest" description="Disordered" evidence="14">
    <location>
        <begin position="1"/>
        <end position="22"/>
    </location>
</feature>
<comment type="catalytic activity">
    <reaction evidence="13">
        <text>K(+)(in) + H(+)(in) = K(+)(out) + H(+)(out)</text>
        <dbReference type="Rhea" id="RHEA:28490"/>
        <dbReference type="ChEBI" id="CHEBI:15378"/>
        <dbReference type="ChEBI" id="CHEBI:29103"/>
    </reaction>
</comment>
<feature type="transmembrane region" description="Helical" evidence="13">
    <location>
        <begin position="419"/>
        <end position="441"/>
    </location>
</feature>
<dbReference type="InterPro" id="IPR023051">
    <property type="entry name" value="Kup"/>
</dbReference>
<comment type="function">
    <text evidence="13">Transport of potassium into the cell. Likely operates as a K(+):H(+) symporter.</text>
</comment>
<evidence type="ECO:0000256" key="10">
    <source>
        <dbReference type="ARBA" id="ARBA00022989"/>
    </source>
</evidence>
<feature type="transmembrane region" description="Helical" evidence="13">
    <location>
        <begin position="117"/>
        <end position="138"/>
    </location>
</feature>
<keyword evidence="3 13" id="KW-0813">Transport</keyword>
<accession>A0ABZ2D937</accession>
<keyword evidence="8 13" id="KW-0769">Symport</keyword>
<evidence type="ECO:0000256" key="14">
    <source>
        <dbReference type="SAM" id="MobiDB-lite"/>
    </source>
</evidence>
<feature type="transmembrane region" description="Helical" evidence="13">
    <location>
        <begin position="447"/>
        <end position="465"/>
    </location>
</feature>
<sequence length="645" mass="70103">MSETSVSQEPVPSGGRQAGAHGAPSSKAALAVGAIGVVFGDIGTSPIYAFRETFVGPHPLALDTLHLLGVLSLIFWSMTIVVSIQYVTIMMRADNKGQGGTLALVALISGRVGRTGYGWAAVMLGVFATALFYGDSMITPAISVLSAVEGLTTVEDSFEPFVVPIALVLLIGLFLLQRRGTAKVGRLFAPVMLIYFSVLAILGLIQIVQNPGVLAALNPWYAVQFFMTDKLLAFLALGSVVLAVTGAEALYADMGHFGRGALRIGWFGFVMPCLLLNYFGQAAMIMGLEAAAAADAIRNPFFLMAPDAYRLPLVLLATCATFIASQAVITGAFSVTHQAIQLGYVPRLSILHTSETEHGQIYIPFVNWVLMIAVILLVLTFRNSSNLASAYGIAVTGAMLIDTCLMAVLFIAVWRWKMWIVIPAAALFFVFDGAFFGANLTKVPDGGWFPLLVGAIAFTFLTTWSRGRKLMRERMSEVALPIEIFAKSAKNSAIRVPGTAIFMASSTAGVPSALLHNIKHNKVLHERVVILTVEIAEEPYVDPEYRSEFHDLGDGFYRMVLHYGFMEETDVPAALKQVKSCGGAFDMMNTSFFLSRQTLLPSRNPSMMIWREKIFSWMLRNAATAMEFFRLPTNRVVELGSQVEI</sequence>
<dbReference type="InterPro" id="IPR053952">
    <property type="entry name" value="K_trans_C"/>
</dbReference>
<keyword evidence="18" id="KW-1185">Reference proteome</keyword>
<evidence type="ECO:0000256" key="9">
    <source>
        <dbReference type="ARBA" id="ARBA00022958"/>
    </source>
</evidence>
<keyword evidence="4 13" id="KW-1003">Cell membrane</keyword>
<dbReference type="PANTHER" id="PTHR30540:SF79">
    <property type="entry name" value="LOW AFFINITY POTASSIUM TRANSPORT SYSTEM PROTEIN KUP"/>
    <property type="match status" value="1"/>
</dbReference>
<name>A0ABZ2D937_9SPHN</name>
<keyword evidence="9 13" id="KW-0630">Potassium</keyword>
<evidence type="ECO:0000259" key="15">
    <source>
        <dbReference type="Pfam" id="PF02705"/>
    </source>
</evidence>
<evidence type="ECO:0000256" key="11">
    <source>
        <dbReference type="ARBA" id="ARBA00023065"/>
    </source>
</evidence>
<dbReference type="Pfam" id="PF02705">
    <property type="entry name" value="K_trans"/>
    <property type="match status" value="1"/>
</dbReference>